<feature type="domain" description="SGNH hydrolase-type esterase" evidence="2">
    <location>
        <begin position="229"/>
        <end position="423"/>
    </location>
</feature>
<dbReference type="Gene3D" id="3.40.50.1110">
    <property type="entry name" value="SGNH hydrolase"/>
    <property type="match status" value="1"/>
</dbReference>
<accession>A0A2N7VNI7</accession>
<reference evidence="3 4" key="1">
    <citation type="submission" date="2018-01" db="EMBL/GenBank/DDBJ databases">
        <title>Whole genome analyses suggest that Burkholderia sensu lato contains two further novel genera in the rhizoxinica-symbiotica group Mycetohabitans gen. nov., and Trinickia gen. nov.: implications for the evolution of diazotrophy and nodulation in the Burkholderiaceae.</title>
        <authorList>
            <person name="Estrada-de los Santos P."/>
            <person name="Palmer M."/>
            <person name="Chavez-Ramirez B."/>
            <person name="Beukes C."/>
            <person name="Steenkamp E.T."/>
            <person name="Hirsch A.M."/>
            <person name="Manyaka P."/>
            <person name="Maluk M."/>
            <person name="Lafos M."/>
            <person name="Crook M."/>
            <person name="Gross E."/>
            <person name="Simon M.F."/>
            <person name="Bueno dos Reis Junior F."/>
            <person name="Poole P.S."/>
            <person name="Venter S.N."/>
            <person name="James E.K."/>
        </authorList>
    </citation>
    <scope>NUCLEOTIDE SEQUENCE [LARGE SCALE GENOMIC DNA]</scope>
    <source>
        <strain evidence="3 4">GP25-8</strain>
    </source>
</reference>
<dbReference type="Pfam" id="PF13472">
    <property type="entry name" value="Lipase_GDSL_2"/>
    <property type="match status" value="1"/>
</dbReference>
<dbReference type="InterPro" id="IPR036514">
    <property type="entry name" value="SGNH_hydro_sf"/>
</dbReference>
<dbReference type="CDD" id="cd01830">
    <property type="entry name" value="XynE_like"/>
    <property type="match status" value="1"/>
</dbReference>
<dbReference type="EMBL" id="PNYB01000024">
    <property type="protein sequence ID" value="PMS18696.1"/>
    <property type="molecule type" value="Genomic_DNA"/>
</dbReference>
<dbReference type="Proteomes" id="UP000235347">
    <property type="component" value="Unassembled WGS sequence"/>
</dbReference>
<keyword evidence="4" id="KW-1185">Reference proteome</keyword>
<dbReference type="PANTHER" id="PTHR43784">
    <property type="entry name" value="GDSL-LIKE LIPASE/ACYLHYDROLASE, PUTATIVE (AFU_ORTHOLOGUE AFUA_2G00820)-RELATED"/>
    <property type="match status" value="1"/>
</dbReference>
<evidence type="ECO:0000313" key="3">
    <source>
        <dbReference type="EMBL" id="PMS18696.1"/>
    </source>
</evidence>
<proteinExistence type="predicted"/>
<evidence type="ECO:0000259" key="2">
    <source>
        <dbReference type="Pfam" id="PF13472"/>
    </source>
</evidence>
<dbReference type="InterPro" id="IPR053140">
    <property type="entry name" value="GDSL_Rv0518-like"/>
</dbReference>
<dbReference type="AlphaFoldDB" id="A0A2N7VNI7"/>
<dbReference type="PANTHER" id="PTHR43784:SF2">
    <property type="entry name" value="GDSL-LIKE LIPASE_ACYLHYDROLASE, PUTATIVE (AFU_ORTHOLOGUE AFUA_2G00820)-RELATED"/>
    <property type="match status" value="1"/>
</dbReference>
<comment type="caution">
    <text evidence="3">The sequence shown here is derived from an EMBL/GenBank/DDBJ whole genome shotgun (WGS) entry which is preliminary data.</text>
</comment>
<feature type="compositionally biased region" description="Low complexity" evidence="1">
    <location>
        <begin position="8"/>
        <end position="20"/>
    </location>
</feature>
<dbReference type="SUPFAM" id="SSF52266">
    <property type="entry name" value="SGNH hydrolase"/>
    <property type="match status" value="1"/>
</dbReference>
<name>A0A2N7VNI7_9BURK</name>
<organism evidence="3 4">
    <name type="scientific">Trinickia soli</name>
    <dbReference type="NCBI Taxonomy" id="380675"/>
    <lineage>
        <taxon>Bacteria</taxon>
        <taxon>Pseudomonadati</taxon>
        <taxon>Pseudomonadota</taxon>
        <taxon>Betaproteobacteria</taxon>
        <taxon>Burkholderiales</taxon>
        <taxon>Burkholderiaceae</taxon>
        <taxon>Trinickia</taxon>
    </lineage>
</organism>
<dbReference type="InterPro" id="IPR013830">
    <property type="entry name" value="SGNH_hydro"/>
</dbReference>
<gene>
    <name evidence="3" type="ORF">C0Z19_22775</name>
</gene>
<sequence length="444" mass="46797">MRTEIVQTKNASKTASKTTSGQSLRGAAHALVTSVVVAGAAGAAGPAHAAWIDTWSASPQPVWADGALPLTTQIPATLCDSTVRQVVRVSVGGARIRVALSNEYGKTPLEIDGLHVARLAGTSSDIDPSTDRAVTFGGGVTTVVPPGARILSDAIDLPVAALERFAVSLYVRRCTSLTTFHWDGRQHAELVPGNHLESARIAAPSQLDARLFLTEVLVDAPAATRTVVAFGDSITDGRGATIDTDRRWTDYLAKRLAGNDIAVLNAGISGARLLRDGMGVNGLARFDRDVLARPNVKAVVMLLGVNDIGWAGSSFAPHDAPTTARAVIDGYRQLIERAHVRGVRVIGGTIVPFEGALDGSPIQGYYSADKDKVRREVNAWIRASGQFDAVADFDAALRDPQHPARLLAAFDSGDHLHPNDAGDEMMASVLTAAMLFGTGTTAHR</sequence>
<evidence type="ECO:0000313" key="4">
    <source>
        <dbReference type="Proteomes" id="UP000235347"/>
    </source>
</evidence>
<feature type="region of interest" description="Disordered" evidence="1">
    <location>
        <begin position="1"/>
        <end position="20"/>
    </location>
</feature>
<evidence type="ECO:0000256" key="1">
    <source>
        <dbReference type="SAM" id="MobiDB-lite"/>
    </source>
</evidence>
<dbReference type="GO" id="GO:0016788">
    <property type="term" value="F:hydrolase activity, acting on ester bonds"/>
    <property type="evidence" value="ECO:0007669"/>
    <property type="project" value="UniProtKB-ARBA"/>
</dbReference>
<protein>
    <submittedName>
        <fullName evidence="3">Lipase</fullName>
    </submittedName>
</protein>